<dbReference type="Pfam" id="PF03135">
    <property type="entry name" value="CagE_TrbE_VirB"/>
    <property type="match status" value="1"/>
</dbReference>
<evidence type="ECO:0000256" key="1">
    <source>
        <dbReference type="ARBA" id="ARBA00006512"/>
    </source>
</evidence>
<organism evidence="4 5">
    <name type="scientific">Candidatus Roizmanbacteria bacterium RIFCSPHIGHO2_01_FULL_39_12b</name>
    <dbReference type="NCBI Taxonomy" id="1802030"/>
    <lineage>
        <taxon>Bacteria</taxon>
        <taxon>Candidatus Roizmaniibacteriota</taxon>
    </lineage>
</organism>
<protein>
    <recommendedName>
        <fullName evidence="6">TraG P-loop domain-containing protein</fullName>
    </recommendedName>
</protein>
<evidence type="ECO:0008006" key="6">
    <source>
        <dbReference type="Google" id="ProtNLM"/>
    </source>
</evidence>
<sequence length="561" mass="63012">MGRGSVSVKDLIAPSFVEVDFNHLKIDDKYYRTLFVVGYPRYVQSNWLNQLIAYDHPLYISYFIYPTESGEMLKQIKRKITEMEATIEGDIKAGKVVDPSVQVALNDALSIQAELAQGSERFFQFGLYITIPAETLEELETITREVDSLLSSLLVVAKKATLEMEEGFKSTLPLFTDRLQVWRNMDTASLAMTFPFSTSSLTDTMGILYGVNQLDGSLILFDRFKLESANSAVLGKSGGGKSFLIKLETIRTLMLGIDVLVVDPENEYEHIADSLGGEFLSFSLKSEFRVNPFDLNTINPEVDELSNKILNLHSLIGVMVGDLTPSQDAIVDRAIVASYKQKGITDDPKTFYNEPPLLEDVYKIMLGYETQEGQDIAYRLEKFIKGSASGIFNSQSNFKINNPYTVFGIRDLEENLRPIAMYVVLNFIWNLIRNDDKRRILVVDEAWYLIKHKDSADYLFDFAKRARKYDLGLTTVTQDVEDFLSTQQGRAILTNSSLQILLKQSPAAIELLSGVFNLTAGEKQLLLSGGIGEGLFFAGRSHVAIQVIASNQEKEIIETKK</sequence>
<dbReference type="Gene3D" id="1.10.8.730">
    <property type="match status" value="1"/>
</dbReference>
<name>A0A1F7G9F8_9BACT</name>
<dbReference type="GO" id="GO:0005524">
    <property type="term" value="F:ATP binding"/>
    <property type="evidence" value="ECO:0007669"/>
    <property type="project" value="InterPro"/>
</dbReference>
<dbReference type="InterPro" id="IPR043964">
    <property type="entry name" value="P-loop_TraG"/>
</dbReference>
<dbReference type="InterPro" id="IPR051162">
    <property type="entry name" value="T4SS_component"/>
</dbReference>
<comment type="similarity">
    <text evidence="1">Belongs to the TrbE/VirB4 family.</text>
</comment>
<accession>A0A1F7G9F8</accession>
<dbReference type="EMBL" id="MFZF01000033">
    <property type="protein sequence ID" value="OGK15252.1"/>
    <property type="molecule type" value="Genomic_DNA"/>
</dbReference>
<dbReference type="Proteomes" id="UP000178372">
    <property type="component" value="Unassembled WGS sequence"/>
</dbReference>
<reference evidence="4 5" key="1">
    <citation type="journal article" date="2016" name="Nat. Commun.">
        <title>Thousands of microbial genomes shed light on interconnected biogeochemical processes in an aquifer system.</title>
        <authorList>
            <person name="Anantharaman K."/>
            <person name="Brown C.T."/>
            <person name="Hug L.A."/>
            <person name="Sharon I."/>
            <person name="Castelle C.J."/>
            <person name="Probst A.J."/>
            <person name="Thomas B.C."/>
            <person name="Singh A."/>
            <person name="Wilkins M.J."/>
            <person name="Karaoz U."/>
            <person name="Brodie E.L."/>
            <person name="Williams K.H."/>
            <person name="Hubbard S.S."/>
            <person name="Banfield J.F."/>
        </authorList>
    </citation>
    <scope>NUCLEOTIDE SEQUENCE [LARGE SCALE GENOMIC DNA]</scope>
</reference>
<dbReference type="NCBIfam" id="NF045971">
    <property type="entry name" value="conju_CD1110"/>
    <property type="match status" value="1"/>
</dbReference>
<proteinExistence type="inferred from homology"/>
<dbReference type="InterPro" id="IPR027417">
    <property type="entry name" value="P-loop_NTPase"/>
</dbReference>
<dbReference type="SUPFAM" id="SSF52540">
    <property type="entry name" value="P-loop containing nucleoside triphosphate hydrolases"/>
    <property type="match status" value="1"/>
</dbReference>
<dbReference type="Pfam" id="PF19044">
    <property type="entry name" value="P-loop_TraG"/>
    <property type="match status" value="1"/>
</dbReference>
<dbReference type="InterPro" id="IPR018145">
    <property type="entry name" value="CagE_TrbE_VirB_cntrl_dom"/>
</dbReference>
<evidence type="ECO:0000259" key="3">
    <source>
        <dbReference type="Pfam" id="PF19044"/>
    </source>
</evidence>
<feature type="domain" description="CagE TrbE VirB component of type IV transporter system central" evidence="2">
    <location>
        <begin position="26"/>
        <end position="175"/>
    </location>
</feature>
<evidence type="ECO:0000313" key="4">
    <source>
        <dbReference type="EMBL" id="OGK15252.1"/>
    </source>
</evidence>
<dbReference type="PANTHER" id="PTHR30121:SF6">
    <property type="entry name" value="SLR6007 PROTEIN"/>
    <property type="match status" value="1"/>
</dbReference>
<evidence type="ECO:0000313" key="5">
    <source>
        <dbReference type="Proteomes" id="UP000178372"/>
    </source>
</evidence>
<feature type="domain" description="TraG P-loop" evidence="3">
    <location>
        <begin position="228"/>
        <end position="528"/>
    </location>
</feature>
<evidence type="ECO:0000259" key="2">
    <source>
        <dbReference type="Pfam" id="PF03135"/>
    </source>
</evidence>
<comment type="caution">
    <text evidence="4">The sequence shown here is derived from an EMBL/GenBank/DDBJ whole genome shotgun (WGS) entry which is preliminary data.</text>
</comment>
<dbReference type="AlphaFoldDB" id="A0A1F7G9F8"/>
<dbReference type="PANTHER" id="PTHR30121">
    <property type="entry name" value="UNCHARACTERIZED PROTEIN YJGR-RELATED"/>
    <property type="match status" value="1"/>
</dbReference>
<gene>
    <name evidence="4" type="ORF">A2690_00415</name>
</gene>
<dbReference type="Gene3D" id="3.40.50.300">
    <property type="entry name" value="P-loop containing nucleotide triphosphate hydrolases"/>
    <property type="match status" value="1"/>
</dbReference>